<keyword evidence="2" id="KW-1185">Reference proteome</keyword>
<dbReference type="AlphaFoldDB" id="A0ABD5WEY9"/>
<evidence type="ECO:0008006" key="3">
    <source>
        <dbReference type="Google" id="ProtNLM"/>
    </source>
</evidence>
<sequence length="227" mass="23628">MQRRKFLAAMGTAAAGTAGAMGTGAFTSVSANRGITVEVAGDASAFLSLEPTDSPNTQYVDRSGDALSLEFDGGHADRTAGVDSSEVDGLNANGLTVIGELFDITNRGTQDVFVYMLQDPDGDGTKEFGTNTGVGWFGQSANDYYQQEVGGQGMLDTQQKSGLPPVPIPAAHRVDVGNTMPNIAALFGGYLGDIPEELNTDITIVANAVSSYDKGDQVAANDETFDL</sequence>
<comment type="caution">
    <text evidence="1">The sequence shown here is derived from an EMBL/GenBank/DDBJ whole genome shotgun (WGS) entry which is preliminary data.</text>
</comment>
<dbReference type="RefSeq" id="WP_284030861.1">
    <property type="nucleotide sequence ID" value="NZ_CP126154.1"/>
</dbReference>
<evidence type="ECO:0000313" key="1">
    <source>
        <dbReference type="EMBL" id="MFC7069038.1"/>
    </source>
</evidence>
<protein>
    <recommendedName>
        <fullName evidence="3">DUF1102 domain-containing protein</fullName>
    </recommendedName>
</protein>
<organism evidence="1 2">
    <name type="scientific">Halobaculum lipolyticum</name>
    <dbReference type="NCBI Taxonomy" id="3032001"/>
    <lineage>
        <taxon>Archaea</taxon>
        <taxon>Methanobacteriati</taxon>
        <taxon>Methanobacteriota</taxon>
        <taxon>Stenosarchaea group</taxon>
        <taxon>Halobacteria</taxon>
        <taxon>Halobacteriales</taxon>
        <taxon>Haloferacaceae</taxon>
        <taxon>Halobaculum</taxon>
    </lineage>
</organism>
<proteinExistence type="predicted"/>
<gene>
    <name evidence="1" type="ORF">ACFQL9_05225</name>
</gene>
<accession>A0ABD5WEY9</accession>
<dbReference type="Proteomes" id="UP001596461">
    <property type="component" value="Unassembled WGS sequence"/>
</dbReference>
<name>A0ABD5WEY9_9EURY</name>
<reference evidence="1 2" key="1">
    <citation type="journal article" date="2019" name="Int. J. Syst. Evol. Microbiol.">
        <title>The Global Catalogue of Microorganisms (GCM) 10K type strain sequencing project: providing services to taxonomists for standard genome sequencing and annotation.</title>
        <authorList>
            <consortium name="The Broad Institute Genomics Platform"/>
            <consortium name="The Broad Institute Genome Sequencing Center for Infectious Disease"/>
            <person name="Wu L."/>
            <person name="Ma J."/>
        </authorList>
    </citation>
    <scope>NUCLEOTIDE SEQUENCE [LARGE SCALE GENOMIC DNA]</scope>
    <source>
        <strain evidence="1 2">DT31</strain>
    </source>
</reference>
<evidence type="ECO:0000313" key="2">
    <source>
        <dbReference type="Proteomes" id="UP001596461"/>
    </source>
</evidence>
<dbReference type="GeneID" id="81125714"/>
<dbReference type="EMBL" id="JBHTAH010000003">
    <property type="protein sequence ID" value="MFC7069038.1"/>
    <property type="molecule type" value="Genomic_DNA"/>
</dbReference>